<comment type="catalytic activity">
    <reaction evidence="11 12 13">
        <text>DNA(n) + a 2'-deoxyribonucleoside 5'-triphosphate = DNA(n+1) + diphosphate</text>
        <dbReference type="Rhea" id="RHEA:22508"/>
        <dbReference type="Rhea" id="RHEA-COMP:17339"/>
        <dbReference type="Rhea" id="RHEA-COMP:17340"/>
        <dbReference type="ChEBI" id="CHEBI:33019"/>
        <dbReference type="ChEBI" id="CHEBI:61560"/>
        <dbReference type="ChEBI" id="CHEBI:173112"/>
        <dbReference type="EC" id="2.7.7.7"/>
    </reaction>
</comment>
<comment type="subunit">
    <text evidence="10">Heterodimer with the terminal protein; this heterodimer binds to bp 9 to 18 of the genome. Forms a complex with viral pTP, DBP and hosts NFIA and POU2F1/OCT1 for initiation of replication.</text>
</comment>
<evidence type="ECO:0000256" key="2">
    <source>
        <dbReference type="ARBA" id="ARBA00005755"/>
    </source>
</evidence>
<proteinExistence type="inferred from homology"/>
<dbReference type="GO" id="GO:0039693">
    <property type="term" value="P:viral DNA genome replication"/>
    <property type="evidence" value="ECO:0007669"/>
    <property type="project" value="UniProtKB-KW"/>
</dbReference>
<comment type="similarity">
    <text evidence="2 12 13">Belongs to the DNA polymerase type-B family.</text>
</comment>
<evidence type="ECO:0000256" key="8">
    <source>
        <dbReference type="ARBA" id="ARBA00023109"/>
    </source>
</evidence>
<keyword evidence="6 12" id="KW-0235">DNA replication</keyword>
<dbReference type="GO" id="GO:0000166">
    <property type="term" value="F:nucleotide binding"/>
    <property type="evidence" value="ECO:0007669"/>
    <property type="project" value="UniProtKB-UniRule"/>
</dbReference>
<dbReference type="PRINTS" id="PR00106">
    <property type="entry name" value="DNAPOLB"/>
</dbReference>
<protein>
    <recommendedName>
        <fullName evidence="12 13">DNA polymerase</fullName>
        <ecNumber evidence="12 13">2.7.7.7</ecNumber>
    </recommendedName>
</protein>
<dbReference type="KEGG" id="vg:80527927"/>
<dbReference type="GeneID" id="80527927"/>
<evidence type="ECO:0000256" key="10">
    <source>
        <dbReference type="ARBA" id="ARBA00046822"/>
    </source>
</evidence>
<evidence type="ECO:0000313" key="16">
    <source>
        <dbReference type="Proteomes" id="UP000318653"/>
    </source>
</evidence>
<organism evidence="15">
    <name type="scientific">White sturgeon adenovirus 1</name>
    <dbReference type="NCBI Taxonomy" id="2580388"/>
    <lineage>
        <taxon>Viruses</taxon>
        <taxon>Varidnaviria</taxon>
        <taxon>Bamfordvirae</taxon>
        <taxon>Preplasmiviricota</taxon>
        <taxon>Polisuviricotina</taxon>
        <taxon>Pharingeaviricetes</taxon>
        <taxon>Rowavirales</taxon>
        <taxon>Adenoviridae</taxon>
        <taxon>Ichtadenovirus</taxon>
        <taxon>Ichtadenovirus acipenseris</taxon>
        <taxon>Sturgeon ichtadenovirus A</taxon>
    </lineage>
</organism>
<evidence type="ECO:0000256" key="9">
    <source>
        <dbReference type="ARBA" id="ARBA00023125"/>
    </source>
</evidence>
<accession>A0A4P8PNB6</accession>
<dbReference type="SUPFAM" id="SSF56672">
    <property type="entry name" value="DNA/RNA polymerases"/>
    <property type="match status" value="1"/>
</dbReference>
<evidence type="ECO:0000256" key="12">
    <source>
        <dbReference type="PIRNR" id="PIRNR000788"/>
    </source>
</evidence>
<evidence type="ECO:0000259" key="14">
    <source>
        <dbReference type="Pfam" id="PF03175"/>
    </source>
</evidence>
<dbReference type="PROSITE" id="PS00116">
    <property type="entry name" value="DNA_POLYMERASE_B"/>
    <property type="match status" value="1"/>
</dbReference>
<keyword evidence="9 12" id="KW-0238">DNA-binding</keyword>
<dbReference type="GO" id="GO:0042025">
    <property type="term" value="C:host cell nucleus"/>
    <property type="evidence" value="ECO:0007669"/>
    <property type="project" value="UniProtKB-SubCell"/>
</dbReference>
<dbReference type="PIRSF" id="PIRSF000788">
    <property type="entry name" value="DPol_ADV"/>
    <property type="match status" value="1"/>
</dbReference>
<dbReference type="InterPro" id="IPR012337">
    <property type="entry name" value="RNaseH-like_sf"/>
</dbReference>
<keyword evidence="5 12" id="KW-0548">Nucleotidyltransferase</keyword>
<dbReference type="InterPro" id="IPR023211">
    <property type="entry name" value="DNA_pol_palm_dom_sf"/>
</dbReference>
<keyword evidence="4 12" id="KW-0808">Transferase</keyword>
<dbReference type="InterPro" id="IPR017964">
    <property type="entry name" value="DNA-dir_DNA_pol_B_CS"/>
</dbReference>
<evidence type="ECO:0000256" key="11">
    <source>
        <dbReference type="ARBA" id="ARBA00049244"/>
    </source>
</evidence>
<dbReference type="EC" id="2.7.7.7" evidence="12 13"/>
<keyword evidence="8" id="KW-1194">Viral DNA replication</keyword>
<dbReference type="InterPro" id="IPR043502">
    <property type="entry name" value="DNA/RNA_pol_sf"/>
</dbReference>
<comment type="subcellular location">
    <subcellularLocation>
        <location evidence="1">Host nucleus</location>
    </subcellularLocation>
</comment>
<sequence length="1166" mass="134457">MPQKYVTVIDPGQAPEESSSYYRITYKTSCPLEICLAVCEKNNFLNLTKKHISKPEKRKRLIEALGYTGSENDLFGMMTRLGIKLIVSWNIRKSFCTQKTHILCEDENNCTPPVNLAHCQGKYYLITDLQSCHKCQTCGKYFIVHHTCNKARRQFYFTHINSTTKNNWESIGFTPLGQYDQTHVLHLVYDIETCPSPLHRLMPFMLVFTLNGDEMLKSWLLHLIDKYRERDPDLKQTEDKEHFYWIHHPCTDAYFISKKFRALRTEIQYLMVNKILSQLVTPQSLPKLEQAVKLLKLQSFKQLDLYSMPTLVYDLRSVISTDIHCYEINILGHNISGFDEILLATQILQQDETMIPSPFIKLSRNFLPRGGKILFNDFLLTLPNPHHSGYDPLPLDPEEKKQHLVSVRHDHINSLIRGEIDLRGLKHIYFKYAVRDTYQLTHTSLRNAAKAYDLPIAKGHCPFTAVNDYMTNGTYSQDPDGFPAENYWANEEEYQSNKKLWQVKNVPTYDIIQETLEYCIVDVKVTSLLADKLYYNYKHFVKTEVGINCNFNVFQRPTISSNSQAIFRQKHYTDSLPTSFTLPGIYAPSNEMYDFIRASIRGGRCYPSYLGIYDDPIYVYDITGMYASALTHPMPYGYPLEPLEASIHIKLFQELLDRPEDISYFNDTVKPMILSIDAHPPNINYLDTLPPLCSRQSGRLCWTNEALISEIVTSLDCIILHNRGWQVEINTNHLNCVWPEWKCCCSPYVQINIASKEKADKSGNMVMRSISKLLSNSLYGSFATRADNTKIVFESHYQTDATLKGDVSSGKRYIHKMDTMPLESLPNSTVNNIISIVPEFSTAFSANSDTEESNSMPFSNHSQHVSRTEEPCLDVLSSYNYQPFNIVDVEAQDVTFVTLKTSSSLVENERYPTQLASFVLAWTRAFTSEWASFIFRDQWGQDLETREFKCLYGDTDSLFLTHKGHLDMLHHGAHRLKENNPPLVFDPDKPALTWAVECETICSFCKDIAYSSESIFLAPKLYALSELICESCSKVSKGKLRAKGHNKDVIDYETMKDCYYYHTKPTYKQHIAKKKLNDSTFSVNRFISQRICLKRTLTAPYGKLPPFAIHEVKLIRELRPWHDKTLTKKPLANQNALFPYDVTTPNPRLETTSTRQIEVDLIFPQS</sequence>
<evidence type="ECO:0000313" key="15">
    <source>
        <dbReference type="EMBL" id="QCQ84150.1"/>
    </source>
</evidence>
<evidence type="ECO:0000256" key="4">
    <source>
        <dbReference type="ARBA" id="ARBA00022679"/>
    </source>
</evidence>
<dbReference type="EMBL" id="MK101347">
    <property type="protein sequence ID" value="QCQ84150.1"/>
    <property type="molecule type" value="Genomic_DNA"/>
</dbReference>
<evidence type="ECO:0000256" key="13">
    <source>
        <dbReference type="RuleBase" id="RU000442"/>
    </source>
</evidence>
<dbReference type="Pfam" id="PF03175">
    <property type="entry name" value="DNA_pol_B_2"/>
    <property type="match status" value="1"/>
</dbReference>
<name>A0A4P8PNB6_9ADEN</name>
<feature type="domain" description="DNA-directed DNA polymerase family B mitochondria/virus" evidence="14">
    <location>
        <begin position="363"/>
        <end position="869"/>
    </location>
</feature>
<evidence type="ECO:0000256" key="6">
    <source>
        <dbReference type="ARBA" id="ARBA00022705"/>
    </source>
</evidence>
<keyword evidence="16" id="KW-1185">Reference proteome</keyword>
<evidence type="ECO:0000256" key="3">
    <source>
        <dbReference type="ARBA" id="ARBA00022562"/>
    </source>
</evidence>
<evidence type="ECO:0000256" key="1">
    <source>
        <dbReference type="ARBA" id="ARBA00004147"/>
    </source>
</evidence>
<dbReference type="GO" id="GO:0003677">
    <property type="term" value="F:DNA binding"/>
    <property type="evidence" value="ECO:0007669"/>
    <property type="project" value="UniProtKB-UniRule"/>
</dbReference>
<dbReference type="SMART" id="SM00486">
    <property type="entry name" value="POLBc"/>
    <property type="match status" value="1"/>
</dbReference>
<evidence type="ECO:0000256" key="5">
    <source>
        <dbReference type="ARBA" id="ARBA00022695"/>
    </source>
</evidence>
<dbReference type="Gene3D" id="3.90.1600.10">
    <property type="entry name" value="Palm domain of DNA polymerase"/>
    <property type="match status" value="1"/>
</dbReference>
<reference evidence="15" key="1">
    <citation type="journal article" date="2019" name="Infect. Genet. Evol.">
        <title>Unconventional gene arrangement and content revealed by full genome analysis of the white sturgeon adenovirus, the single member of the genus Ichtadenovirus.</title>
        <authorList>
            <person name="Doszpoly A."/>
            <person name="Harrach B."/>
            <person name="LaPatra S."/>
            <person name="Benko M."/>
        </authorList>
    </citation>
    <scope>NUCLEOTIDE SEQUENCE</scope>
    <source>
        <strain evidence="15">WSAdV1/1996</strain>
    </source>
</reference>
<dbReference type="Proteomes" id="UP000318653">
    <property type="component" value="Segment"/>
</dbReference>
<keyword evidence="3" id="KW-1048">Host nucleus</keyword>
<evidence type="ECO:0000256" key="7">
    <source>
        <dbReference type="ARBA" id="ARBA00022932"/>
    </source>
</evidence>
<keyword evidence="7 12" id="KW-0239">DNA-directed DNA polymerase</keyword>
<dbReference type="InterPro" id="IPR004868">
    <property type="entry name" value="DNA-dir_DNA_pol_B_mt/vir"/>
</dbReference>
<dbReference type="RefSeq" id="YP_010790522.1">
    <property type="nucleotide sequence ID" value="NC_075448.1"/>
</dbReference>
<dbReference type="GO" id="GO:0006260">
    <property type="term" value="P:DNA replication"/>
    <property type="evidence" value="ECO:0007669"/>
    <property type="project" value="UniProtKB-KW"/>
</dbReference>
<dbReference type="InterPro" id="IPR006172">
    <property type="entry name" value="DNA-dir_DNA_pol_B"/>
</dbReference>
<dbReference type="InterPro" id="IPR014382">
    <property type="entry name" value="DNA-dir_DNA_pol_B_adenovir"/>
</dbReference>
<dbReference type="GO" id="GO:0003887">
    <property type="term" value="F:DNA-directed DNA polymerase activity"/>
    <property type="evidence" value="ECO:0007669"/>
    <property type="project" value="UniProtKB-UniRule"/>
</dbReference>
<dbReference type="SUPFAM" id="SSF53098">
    <property type="entry name" value="Ribonuclease H-like"/>
    <property type="match status" value="1"/>
</dbReference>